<dbReference type="AlphaFoldDB" id="A0A2T2YDX5"/>
<evidence type="ECO:0000313" key="3">
    <source>
        <dbReference type="Proteomes" id="UP000240357"/>
    </source>
</evidence>
<gene>
    <name evidence="2" type="ORF">AHMF7605_09370</name>
</gene>
<dbReference type="InterPro" id="IPR050712">
    <property type="entry name" value="NAD(P)H-dep_reductase"/>
</dbReference>
<feature type="domain" description="NADPH-dependent FMN reductase-like" evidence="1">
    <location>
        <begin position="1"/>
        <end position="142"/>
    </location>
</feature>
<name>A0A2T2YDX5_9BACT</name>
<dbReference type="Proteomes" id="UP000240357">
    <property type="component" value="Unassembled WGS sequence"/>
</dbReference>
<dbReference type="PANTHER" id="PTHR30543">
    <property type="entry name" value="CHROMATE REDUCTASE"/>
    <property type="match status" value="1"/>
</dbReference>
<sequence>MHIAILSTSVRAGRNSHRVGLYFKKYVEKNEIATADLIDLQDYKFPIFEERLRFMIDPSPQIVDFATRIKNADGVVVITPEYNGGFPASLKNVIDLLSVEWKRKPTGIVTVSTGAFGGVLVYPSLIFSLWKKGVWVIPARYQVPHVQEAFDENGYPADITGTEKRTQTFLQELVWCMEAREKMNPPD</sequence>
<dbReference type="GO" id="GO:0005829">
    <property type="term" value="C:cytosol"/>
    <property type="evidence" value="ECO:0007669"/>
    <property type="project" value="TreeGrafter"/>
</dbReference>
<dbReference type="InterPro" id="IPR005025">
    <property type="entry name" value="FMN_Rdtase-like_dom"/>
</dbReference>
<dbReference type="OrthoDB" id="9812295at2"/>
<accession>A0A2T2YDX5</accession>
<evidence type="ECO:0000259" key="1">
    <source>
        <dbReference type="Pfam" id="PF03358"/>
    </source>
</evidence>
<dbReference type="Pfam" id="PF03358">
    <property type="entry name" value="FMN_red"/>
    <property type="match status" value="1"/>
</dbReference>
<dbReference type="InterPro" id="IPR029039">
    <property type="entry name" value="Flavoprotein-like_sf"/>
</dbReference>
<dbReference type="RefSeq" id="WP_106928626.1">
    <property type="nucleotide sequence ID" value="NZ_PYFT01000001.1"/>
</dbReference>
<comment type="caution">
    <text evidence="2">The sequence shown here is derived from an EMBL/GenBank/DDBJ whole genome shotgun (WGS) entry which is preliminary data.</text>
</comment>
<proteinExistence type="predicted"/>
<dbReference type="Gene3D" id="3.40.50.360">
    <property type="match status" value="1"/>
</dbReference>
<dbReference type="EMBL" id="PYFT01000001">
    <property type="protein sequence ID" value="PSR53719.1"/>
    <property type="molecule type" value="Genomic_DNA"/>
</dbReference>
<dbReference type="PANTHER" id="PTHR30543:SF21">
    <property type="entry name" value="NAD(P)H-DEPENDENT FMN REDUCTASE LOT6"/>
    <property type="match status" value="1"/>
</dbReference>
<dbReference type="SUPFAM" id="SSF52218">
    <property type="entry name" value="Flavoproteins"/>
    <property type="match status" value="1"/>
</dbReference>
<dbReference type="GO" id="GO:0010181">
    <property type="term" value="F:FMN binding"/>
    <property type="evidence" value="ECO:0007669"/>
    <property type="project" value="TreeGrafter"/>
</dbReference>
<evidence type="ECO:0000313" key="2">
    <source>
        <dbReference type="EMBL" id="PSR53719.1"/>
    </source>
</evidence>
<dbReference type="GO" id="GO:0016491">
    <property type="term" value="F:oxidoreductase activity"/>
    <property type="evidence" value="ECO:0007669"/>
    <property type="project" value="InterPro"/>
</dbReference>
<organism evidence="2 3">
    <name type="scientific">Adhaeribacter arboris</name>
    <dbReference type="NCBI Taxonomy" id="2072846"/>
    <lineage>
        <taxon>Bacteria</taxon>
        <taxon>Pseudomonadati</taxon>
        <taxon>Bacteroidota</taxon>
        <taxon>Cytophagia</taxon>
        <taxon>Cytophagales</taxon>
        <taxon>Hymenobacteraceae</taxon>
        <taxon>Adhaeribacter</taxon>
    </lineage>
</organism>
<protein>
    <submittedName>
        <fullName evidence="2">FMN reductase</fullName>
    </submittedName>
</protein>
<reference evidence="2 3" key="1">
    <citation type="submission" date="2018-03" db="EMBL/GenBank/DDBJ databases">
        <title>Adhaeribacter sp. HMF7605 Genome sequencing and assembly.</title>
        <authorList>
            <person name="Kang H."/>
            <person name="Kang J."/>
            <person name="Cha I."/>
            <person name="Kim H."/>
            <person name="Joh K."/>
        </authorList>
    </citation>
    <scope>NUCLEOTIDE SEQUENCE [LARGE SCALE GENOMIC DNA]</scope>
    <source>
        <strain evidence="2 3">HMF7605</strain>
    </source>
</reference>
<keyword evidence="3" id="KW-1185">Reference proteome</keyword>